<dbReference type="InterPro" id="IPR001660">
    <property type="entry name" value="SAM"/>
</dbReference>
<accession>A0A818ZBE2</accession>
<dbReference type="EMBL" id="CAJNOW010000634">
    <property type="protein sequence ID" value="CAF1287791.1"/>
    <property type="molecule type" value="Genomic_DNA"/>
</dbReference>
<dbReference type="EMBL" id="CAJOBH010001666">
    <property type="protein sequence ID" value="CAF3867033.1"/>
    <property type="molecule type" value="Genomic_DNA"/>
</dbReference>
<dbReference type="GO" id="GO:0007169">
    <property type="term" value="P:cell surface receptor protein tyrosine kinase signaling pathway"/>
    <property type="evidence" value="ECO:0007669"/>
    <property type="project" value="TreeGrafter"/>
</dbReference>
<reference evidence="7" key="1">
    <citation type="submission" date="2021-02" db="EMBL/GenBank/DDBJ databases">
        <authorList>
            <person name="Nowell W R."/>
        </authorList>
    </citation>
    <scope>NUCLEOTIDE SEQUENCE</scope>
</reference>
<evidence type="ECO:0000313" key="8">
    <source>
        <dbReference type="EMBL" id="CAF3867033.1"/>
    </source>
</evidence>
<evidence type="ECO:0000313" key="6">
    <source>
        <dbReference type="EMBL" id="CAF3746456.1"/>
    </source>
</evidence>
<dbReference type="EMBL" id="CAJOBJ010001467">
    <property type="protein sequence ID" value="CAF3880731.1"/>
    <property type="molecule type" value="Genomic_DNA"/>
</dbReference>
<dbReference type="EMBL" id="CAJOBF010000183">
    <property type="protein sequence ID" value="CAF3767882.1"/>
    <property type="molecule type" value="Genomic_DNA"/>
</dbReference>
<dbReference type="PANTHER" id="PTHR20843:SF0">
    <property type="entry name" value="PROTEIN AVEUGLE"/>
    <property type="match status" value="1"/>
</dbReference>
<protein>
    <recommendedName>
        <fullName evidence="1">SAM domain-containing protein</fullName>
    </recommendedName>
</protein>
<dbReference type="InterPro" id="IPR052268">
    <property type="entry name" value="SAM_domain-containing_protein"/>
</dbReference>
<dbReference type="EMBL" id="CAJNRG010003541">
    <property type="protein sequence ID" value="CAF2058511.1"/>
    <property type="molecule type" value="Genomic_DNA"/>
</dbReference>
<feature type="domain" description="SAM" evidence="1">
    <location>
        <begin position="20"/>
        <end position="86"/>
    </location>
</feature>
<keyword evidence="11" id="KW-1185">Reference proteome</keyword>
<dbReference type="Pfam" id="PF07647">
    <property type="entry name" value="SAM_2"/>
    <property type="match status" value="1"/>
</dbReference>
<dbReference type="EMBL" id="CAJNRF010004108">
    <property type="protein sequence ID" value="CAF2056270.1"/>
    <property type="molecule type" value="Genomic_DNA"/>
</dbReference>
<dbReference type="OrthoDB" id="434324at2759"/>
<dbReference type="Proteomes" id="UP000681967">
    <property type="component" value="Unassembled WGS sequence"/>
</dbReference>
<evidence type="ECO:0000313" key="9">
    <source>
        <dbReference type="EMBL" id="CAF3880731.1"/>
    </source>
</evidence>
<evidence type="ECO:0000313" key="11">
    <source>
        <dbReference type="Proteomes" id="UP000663866"/>
    </source>
</evidence>
<sequence length="121" mass="13839">MEASTSTRPSKSTSVAACFWTNPEVLHWMKNSLPELFNKYGGFFKAHGIRGRTLFMLNDNLLLEMGITDSQDRAQFRIEIAKLKIKSDLLTLKNTHHKGNIRFLEENQISESPQNENVSIN</sequence>
<evidence type="ECO:0000313" key="7">
    <source>
        <dbReference type="EMBL" id="CAF3767882.1"/>
    </source>
</evidence>
<dbReference type="InterPro" id="IPR013761">
    <property type="entry name" value="SAM/pointed_sf"/>
</dbReference>
<dbReference type="Proteomes" id="UP000663842">
    <property type="component" value="Unassembled WGS sequence"/>
</dbReference>
<dbReference type="Proteomes" id="UP000663834">
    <property type="component" value="Unassembled WGS sequence"/>
</dbReference>
<evidence type="ECO:0000313" key="5">
    <source>
        <dbReference type="EMBL" id="CAF2058511.1"/>
    </source>
</evidence>
<dbReference type="Proteomes" id="UP000663887">
    <property type="component" value="Unassembled WGS sequence"/>
</dbReference>
<organism evidence="7 10">
    <name type="scientific">Rotaria magnacalcarata</name>
    <dbReference type="NCBI Taxonomy" id="392030"/>
    <lineage>
        <taxon>Eukaryota</taxon>
        <taxon>Metazoa</taxon>
        <taxon>Spiralia</taxon>
        <taxon>Gnathifera</taxon>
        <taxon>Rotifera</taxon>
        <taxon>Eurotatoria</taxon>
        <taxon>Bdelloidea</taxon>
        <taxon>Philodinida</taxon>
        <taxon>Philodinidae</taxon>
        <taxon>Rotaria</taxon>
    </lineage>
</organism>
<dbReference type="AlphaFoldDB" id="A0A818ZBE2"/>
<evidence type="ECO:0000313" key="4">
    <source>
        <dbReference type="EMBL" id="CAF2056270.1"/>
    </source>
</evidence>
<dbReference type="EMBL" id="CAJNOV010003528">
    <property type="protein sequence ID" value="CAF1144743.1"/>
    <property type="molecule type" value="Genomic_DNA"/>
</dbReference>
<dbReference type="SUPFAM" id="SSF47769">
    <property type="entry name" value="SAM/Pointed domain"/>
    <property type="match status" value="1"/>
</dbReference>
<dbReference type="GO" id="GO:0009898">
    <property type="term" value="C:cytoplasmic side of plasma membrane"/>
    <property type="evidence" value="ECO:0007669"/>
    <property type="project" value="TreeGrafter"/>
</dbReference>
<evidence type="ECO:0000259" key="1">
    <source>
        <dbReference type="PROSITE" id="PS50105"/>
    </source>
</evidence>
<dbReference type="Proteomes" id="UP000663855">
    <property type="component" value="Unassembled WGS sequence"/>
</dbReference>
<evidence type="ECO:0000313" key="2">
    <source>
        <dbReference type="EMBL" id="CAF1144743.1"/>
    </source>
</evidence>
<dbReference type="Gene3D" id="1.10.150.50">
    <property type="entry name" value="Transcription Factor, Ets-1"/>
    <property type="match status" value="1"/>
</dbReference>
<evidence type="ECO:0000313" key="3">
    <source>
        <dbReference type="EMBL" id="CAF1287791.1"/>
    </source>
</evidence>
<comment type="caution">
    <text evidence="7">The sequence shown here is derived from an EMBL/GenBank/DDBJ whole genome shotgun (WGS) entry which is preliminary data.</text>
</comment>
<dbReference type="PANTHER" id="PTHR20843">
    <property type="entry name" value="STERILE ALPHA MOTIF DOMAIN CONTAINING PROTEIN 10"/>
    <property type="match status" value="1"/>
</dbReference>
<dbReference type="SMART" id="SM00454">
    <property type="entry name" value="SAM"/>
    <property type="match status" value="1"/>
</dbReference>
<dbReference type="Proteomes" id="UP000663856">
    <property type="component" value="Unassembled WGS sequence"/>
</dbReference>
<dbReference type="Proteomes" id="UP000663866">
    <property type="component" value="Unassembled WGS sequence"/>
</dbReference>
<name>A0A818ZBE2_9BILA</name>
<evidence type="ECO:0000313" key="10">
    <source>
        <dbReference type="Proteomes" id="UP000663842"/>
    </source>
</evidence>
<dbReference type="PROSITE" id="PS50105">
    <property type="entry name" value="SAM_DOMAIN"/>
    <property type="match status" value="1"/>
</dbReference>
<proteinExistence type="predicted"/>
<dbReference type="EMBL" id="CAJOBG010000051">
    <property type="protein sequence ID" value="CAF3746456.1"/>
    <property type="molecule type" value="Genomic_DNA"/>
</dbReference>
<gene>
    <name evidence="8" type="ORF">BYL167_LOCUS6706</name>
    <name evidence="2" type="ORF">CJN711_LOCUS9226</name>
    <name evidence="9" type="ORF">GIL414_LOCUS5531</name>
    <name evidence="3" type="ORF">KQP761_LOCUS4118</name>
    <name evidence="6" type="ORF">OVN521_LOCUS876</name>
    <name evidence="7" type="ORF">UXM345_LOCUS2950</name>
    <name evidence="4" type="ORF">WKI299_LOCUS11276</name>
    <name evidence="5" type="ORF">XDN619_LOCUS10162</name>
</gene>
<dbReference type="Proteomes" id="UP000681720">
    <property type="component" value="Unassembled WGS sequence"/>
</dbReference>